<dbReference type="FunFam" id="3.10.129.10:FF:000042">
    <property type="entry name" value="MaoC domain protein dehydratase"/>
    <property type="match status" value="1"/>
</dbReference>
<reference evidence="3" key="2">
    <citation type="submission" date="2024-06" db="EMBL/GenBank/DDBJ databases">
        <authorList>
            <person name="Plum-Jensen L.E."/>
            <person name="Schramm A."/>
            <person name="Marshall I.P.G."/>
        </authorList>
    </citation>
    <scope>NUCLEOTIDE SEQUENCE</scope>
    <source>
        <strain evidence="3">Rat1</strain>
    </source>
</reference>
<dbReference type="KEGG" id="eaj:Q3M24_05590"/>
<keyword evidence="1" id="KW-0456">Lyase</keyword>
<accession>A0AAU8LZI0</accession>
<dbReference type="Pfam" id="PF01575">
    <property type="entry name" value="MaoC_dehydratas"/>
    <property type="match status" value="1"/>
</dbReference>
<sequence>MFNEADIDKVEVGMSASYSQTITDADIKSFAGISGDHNPVHMSDGYATESRYGKRIAHGFISASFFSALFGTQLPGPGCVYASQNLQFKRPVYINDTVLATVTVNAIDIKKKKILFDTVCTVRGKIVIQGTAEIFIPGKK</sequence>
<reference evidence="3" key="1">
    <citation type="journal article" date="2024" name="Syst. Appl. Microbiol.">
        <title>First single-strain enrichments of Electrothrix cable bacteria, description of E. aestuarii sp. nov. and E. rattekaaiensis sp. nov., and proposal of a cable bacteria taxonomy following the rules of the SeqCode.</title>
        <authorList>
            <person name="Plum-Jensen L.E."/>
            <person name="Schramm A."/>
            <person name="Marshall I.P.G."/>
        </authorList>
    </citation>
    <scope>NUCLEOTIDE SEQUENCE</scope>
    <source>
        <strain evidence="3">Rat1</strain>
    </source>
</reference>
<dbReference type="InterPro" id="IPR002539">
    <property type="entry name" value="MaoC-like_dom"/>
</dbReference>
<dbReference type="GO" id="GO:0019171">
    <property type="term" value="F:(3R)-hydroxyacyl-[acyl-carrier-protein] dehydratase activity"/>
    <property type="evidence" value="ECO:0007669"/>
    <property type="project" value="TreeGrafter"/>
</dbReference>
<dbReference type="SUPFAM" id="SSF54637">
    <property type="entry name" value="Thioesterase/thiol ester dehydrase-isomerase"/>
    <property type="match status" value="1"/>
</dbReference>
<protein>
    <submittedName>
        <fullName evidence="3">MaoC family dehydratase</fullName>
    </submittedName>
</protein>
<organism evidence="3">
    <name type="scientific">Candidatus Electrothrix aestuarii</name>
    <dbReference type="NCBI Taxonomy" id="3062594"/>
    <lineage>
        <taxon>Bacteria</taxon>
        <taxon>Pseudomonadati</taxon>
        <taxon>Thermodesulfobacteriota</taxon>
        <taxon>Desulfobulbia</taxon>
        <taxon>Desulfobulbales</taxon>
        <taxon>Desulfobulbaceae</taxon>
        <taxon>Candidatus Electrothrix</taxon>
    </lineage>
</organism>
<evidence type="ECO:0000256" key="1">
    <source>
        <dbReference type="ARBA" id="ARBA00023239"/>
    </source>
</evidence>
<dbReference type="PANTHER" id="PTHR43437">
    <property type="entry name" value="HYDROXYACYL-THIOESTER DEHYDRATASE TYPE 2, MITOCHONDRIAL-RELATED"/>
    <property type="match status" value="1"/>
</dbReference>
<dbReference type="InterPro" id="IPR029069">
    <property type="entry name" value="HotDog_dom_sf"/>
</dbReference>
<name>A0AAU8LZI0_9BACT</name>
<dbReference type="Gene3D" id="3.10.129.10">
    <property type="entry name" value="Hotdog Thioesterase"/>
    <property type="match status" value="1"/>
</dbReference>
<dbReference type="CDD" id="cd03449">
    <property type="entry name" value="R_hydratase"/>
    <property type="match status" value="1"/>
</dbReference>
<dbReference type="InterPro" id="IPR050965">
    <property type="entry name" value="UPF0336/Enoyl-CoA_hydratase"/>
</dbReference>
<proteinExistence type="predicted"/>
<dbReference type="AlphaFoldDB" id="A0AAU8LZI0"/>
<evidence type="ECO:0000313" key="3">
    <source>
        <dbReference type="EMBL" id="XCN74221.1"/>
    </source>
</evidence>
<dbReference type="PANTHER" id="PTHR43437:SF3">
    <property type="entry name" value="HYDROXYACYL-THIOESTER DEHYDRATASE TYPE 2, MITOCHONDRIAL"/>
    <property type="match status" value="1"/>
</dbReference>
<dbReference type="EMBL" id="CP159373">
    <property type="protein sequence ID" value="XCN74221.1"/>
    <property type="molecule type" value="Genomic_DNA"/>
</dbReference>
<evidence type="ECO:0000259" key="2">
    <source>
        <dbReference type="Pfam" id="PF01575"/>
    </source>
</evidence>
<feature type="domain" description="MaoC-like" evidence="2">
    <location>
        <begin position="15"/>
        <end position="116"/>
    </location>
</feature>
<gene>
    <name evidence="3" type="ORF">Q3M24_05590</name>
</gene>
<dbReference type="GO" id="GO:0006633">
    <property type="term" value="P:fatty acid biosynthetic process"/>
    <property type="evidence" value="ECO:0007669"/>
    <property type="project" value="TreeGrafter"/>
</dbReference>